<dbReference type="RefSeq" id="WP_143562931.1">
    <property type="nucleotide sequence ID" value="NZ_BMPL01000002.1"/>
</dbReference>
<protein>
    <submittedName>
        <fullName evidence="1">Uncharacterized protein</fullName>
    </submittedName>
</protein>
<dbReference type="AlphaFoldDB" id="A0A553JTQ5"/>
<name>A0A553JTQ5_SHEHA</name>
<sequence>MVIKGKQNILAKAKEIAKNSNIMDNKQMFLMLRDELSNEGVRRDAIVDCYEINKITGCITGELYDVGVTATRSNEEEQSKLNEKQRELAEQQRLDYYFSANEQQVSIHREDVVVKNGRVENMTEVNHSHFSKGATMDWDGYNSYELSRGKVCQVIKLKDCDKEFRLVLGKASKGARTYDVLDFSATVSQANKKIINLDRSTIVGLGCFNISKPITVHNNWYPSIMAAYRSLSPMISYSYVTKLISKGDCADEVFSKTTIKRQALGSLTRHAI</sequence>
<keyword evidence="2" id="KW-1185">Reference proteome</keyword>
<dbReference type="EMBL" id="VKGK01000002">
    <property type="protein sequence ID" value="TRY15834.1"/>
    <property type="molecule type" value="Genomic_DNA"/>
</dbReference>
<gene>
    <name evidence="1" type="ORF">FN961_02290</name>
</gene>
<dbReference type="Proteomes" id="UP000318126">
    <property type="component" value="Unassembled WGS sequence"/>
</dbReference>
<comment type="caution">
    <text evidence="1">The sequence shown here is derived from an EMBL/GenBank/DDBJ whole genome shotgun (WGS) entry which is preliminary data.</text>
</comment>
<accession>A0A553JTQ5</accession>
<evidence type="ECO:0000313" key="2">
    <source>
        <dbReference type="Proteomes" id="UP000318126"/>
    </source>
</evidence>
<organism evidence="1 2">
    <name type="scientific">Shewanella hanedai</name>
    <name type="common">Alteromonas hanedai</name>
    <dbReference type="NCBI Taxonomy" id="25"/>
    <lineage>
        <taxon>Bacteria</taxon>
        <taxon>Pseudomonadati</taxon>
        <taxon>Pseudomonadota</taxon>
        <taxon>Gammaproteobacteria</taxon>
        <taxon>Alteromonadales</taxon>
        <taxon>Shewanellaceae</taxon>
        <taxon>Shewanella</taxon>
    </lineage>
</organism>
<proteinExistence type="predicted"/>
<reference evidence="2" key="1">
    <citation type="submission" date="2019-07" db="EMBL/GenBank/DDBJ databases">
        <title>Shewanella sp. YLB-08 draft genomic sequence.</title>
        <authorList>
            <person name="Yu L."/>
        </authorList>
    </citation>
    <scope>NUCLEOTIDE SEQUENCE [LARGE SCALE GENOMIC DNA]</scope>
    <source>
        <strain evidence="2">JCM 20706</strain>
    </source>
</reference>
<evidence type="ECO:0000313" key="1">
    <source>
        <dbReference type="EMBL" id="TRY15834.1"/>
    </source>
</evidence>